<protein>
    <submittedName>
        <fullName evidence="1">Uncharacterized protein</fullName>
    </submittedName>
</protein>
<dbReference type="EMBL" id="CM046112">
    <property type="protein sequence ID" value="KAI8429107.1"/>
    <property type="molecule type" value="Genomic_DNA"/>
</dbReference>
<sequence length="210" mass="23841">MRSSAGLQLLTCLVLYVSCAHAIMVKFGTKGGPIEPPPPERVQPPAAPYRVPAPVWEQRDQDTPDPNAQWRPKLFVPQPRYTEVIYSGRVPVNSALRFVSKYKTQHRPIQAEPVDDYFTPAQVLSSQSLPGFGLRYFLPTYQNAQETKPSRQEDAIQNSIEGNNLNERRDFGDLEWQIEKAVTSRNTRNAKEGVVVVPYVYQFPAYVARH</sequence>
<comment type="caution">
    <text evidence="1">The sequence shown here is derived from an EMBL/GenBank/DDBJ whole genome shotgun (WGS) entry which is preliminary data.</text>
</comment>
<evidence type="ECO:0000313" key="1">
    <source>
        <dbReference type="EMBL" id="KAI8429107.1"/>
    </source>
</evidence>
<reference evidence="1 2" key="1">
    <citation type="journal article" date="2022" name="Genome Biol. Evol.">
        <title>The Spruce Budworm Genome: Reconstructing the Evolutionary History of Antifreeze Proteins.</title>
        <authorList>
            <person name="Beliveau C."/>
            <person name="Gagne P."/>
            <person name="Picq S."/>
            <person name="Vernygora O."/>
            <person name="Keeling C.I."/>
            <person name="Pinkney K."/>
            <person name="Doucet D."/>
            <person name="Wen F."/>
            <person name="Johnston J.S."/>
            <person name="Maaroufi H."/>
            <person name="Boyle B."/>
            <person name="Laroche J."/>
            <person name="Dewar K."/>
            <person name="Juretic N."/>
            <person name="Blackburn G."/>
            <person name="Nisole A."/>
            <person name="Brunet B."/>
            <person name="Brandao M."/>
            <person name="Lumley L."/>
            <person name="Duan J."/>
            <person name="Quan G."/>
            <person name="Lucarotti C.J."/>
            <person name="Roe A.D."/>
            <person name="Sperling F.A.H."/>
            <person name="Levesque R.C."/>
            <person name="Cusson M."/>
        </authorList>
    </citation>
    <scope>NUCLEOTIDE SEQUENCE [LARGE SCALE GENOMIC DNA]</scope>
    <source>
        <strain evidence="1">Glfc:IPQL:Cfum</strain>
    </source>
</reference>
<accession>A0ACC0JYN3</accession>
<evidence type="ECO:0000313" key="2">
    <source>
        <dbReference type="Proteomes" id="UP001064048"/>
    </source>
</evidence>
<gene>
    <name evidence="1" type="ORF">MSG28_007661</name>
</gene>
<dbReference type="Proteomes" id="UP001064048">
    <property type="component" value="Chromosome 12"/>
</dbReference>
<name>A0ACC0JYN3_CHOFU</name>
<proteinExistence type="predicted"/>
<organism evidence="1 2">
    <name type="scientific">Choristoneura fumiferana</name>
    <name type="common">Spruce budworm moth</name>
    <name type="synonym">Archips fumiferana</name>
    <dbReference type="NCBI Taxonomy" id="7141"/>
    <lineage>
        <taxon>Eukaryota</taxon>
        <taxon>Metazoa</taxon>
        <taxon>Ecdysozoa</taxon>
        <taxon>Arthropoda</taxon>
        <taxon>Hexapoda</taxon>
        <taxon>Insecta</taxon>
        <taxon>Pterygota</taxon>
        <taxon>Neoptera</taxon>
        <taxon>Endopterygota</taxon>
        <taxon>Lepidoptera</taxon>
        <taxon>Glossata</taxon>
        <taxon>Ditrysia</taxon>
        <taxon>Tortricoidea</taxon>
        <taxon>Tortricidae</taxon>
        <taxon>Tortricinae</taxon>
        <taxon>Choristoneura</taxon>
    </lineage>
</organism>
<keyword evidence="2" id="KW-1185">Reference proteome</keyword>